<dbReference type="SUPFAM" id="SSF53067">
    <property type="entry name" value="Actin-like ATPase domain"/>
    <property type="match status" value="1"/>
</dbReference>
<dbReference type="RefSeq" id="WP_042694725.1">
    <property type="nucleotide sequence ID" value="NZ_CABMAB010000047.1"/>
</dbReference>
<dbReference type="OrthoDB" id="235676at2157"/>
<dbReference type="InterPro" id="IPR016735">
    <property type="entry name" value="Methan_mark_12"/>
</dbReference>
<keyword evidence="3" id="KW-1185">Reference proteome</keyword>
<reference evidence="3" key="1">
    <citation type="journal article" date="2016" name="Genome Announc.">
        <title>Draft Genome Sequences of Methanobrevibacter curvatus DSM11111, Methanobrevibacter cuticularis DSM11139, Methanobrevibacter filiformis DSM11501, and Methanobrevibacter oralis DSM7256.</title>
        <authorList>
            <person name="Poehlein A."/>
            <person name="Seedorf H."/>
        </authorList>
    </citation>
    <scope>NUCLEOTIDE SEQUENCE [LARGE SCALE GENOMIC DNA]</scope>
    <source>
        <strain evidence="3">DSM 7256 / JCM 30027 / ZR</strain>
    </source>
</reference>
<accession>A0A166BT06</accession>
<dbReference type="InterPro" id="IPR043129">
    <property type="entry name" value="ATPase_NBD"/>
</dbReference>
<keyword evidence="2" id="KW-0808">Transferase</keyword>
<evidence type="ECO:0000256" key="1">
    <source>
        <dbReference type="HAMAP-Rule" id="MF_01087"/>
    </source>
</evidence>
<dbReference type="EMBL" id="LWMU01000045">
    <property type="protein sequence ID" value="KZX13782.1"/>
    <property type="molecule type" value="Genomic_DNA"/>
</dbReference>
<comment type="similarity">
    <text evidence="1">Belongs to the UPF0285 family.</text>
</comment>
<organism evidence="2 3">
    <name type="scientific">Methanobrevibacter oralis</name>
    <dbReference type="NCBI Taxonomy" id="66851"/>
    <lineage>
        <taxon>Archaea</taxon>
        <taxon>Methanobacteriati</taxon>
        <taxon>Methanobacteriota</taxon>
        <taxon>Methanomada group</taxon>
        <taxon>Methanobacteria</taxon>
        <taxon>Methanobacteriales</taxon>
        <taxon>Methanobacteriaceae</taxon>
        <taxon>Methanobrevibacter</taxon>
    </lineage>
</organism>
<dbReference type="GO" id="GO:0016301">
    <property type="term" value="F:kinase activity"/>
    <property type="evidence" value="ECO:0007669"/>
    <property type="project" value="UniProtKB-KW"/>
</dbReference>
<protein>
    <recommendedName>
        <fullName evidence="1">UPF0285 protein MBORA_03580</fullName>
    </recommendedName>
</protein>
<evidence type="ECO:0000313" key="2">
    <source>
        <dbReference type="EMBL" id="KZX13782.1"/>
    </source>
</evidence>
<proteinExistence type="inferred from homology"/>
<dbReference type="Gene3D" id="3.30.420.40">
    <property type="match status" value="1"/>
</dbReference>
<comment type="caution">
    <text evidence="2">The sequence shown here is derived from an EMBL/GenBank/DDBJ whole genome shotgun (WGS) entry which is preliminary data.</text>
</comment>
<gene>
    <name evidence="2" type="primary">buk</name>
    <name evidence="2" type="ORF">MBORA_03580</name>
</gene>
<sequence length="335" mass="36162">MAFIGMDHGTTGISFCIMSNKGDIIDIFKIGREESKQGLISAKEELSKRIDLKSVKLMAITYAMGDGINKVLPIEKIEDKGILSINGAGKVTGGGTSVFSELEELNIPTIMIPGLHKNSTSLDKLFRAAYSHQASPEKVSICYNASKESNWENFIVADISSNSVNILIEDKKIKGAIDACLGAMGVVHGPIDLEMIRDIDEGRASANDCFSHAGAIKIVEIDDKVANIKNKLLKNYAAGDKKAKLAIDTLIMTVAMEIAGLDIVCNNKIDGIILTGSIGSIKKPFDFEKEINKYFKDKYSLKVISKESGAIGAAQIARDVYGGKKDILGIEVDLN</sequence>
<dbReference type="HAMAP" id="MF_01087">
    <property type="entry name" value="UPF0285"/>
    <property type="match status" value="1"/>
</dbReference>
<dbReference type="STRING" id="66851.MBORA_03580"/>
<dbReference type="AlphaFoldDB" id="A0A166BT06"/>
<dbReference type="PATRIC" id="fig|66851.6.peg.413"/>
<dbReference type="Proteomes" id="UP000077428">
    <property type="component" value="Unassembled WGS sequence"/>
</dbReference>
<evidence type="ECO:0000313" key="3">
    <source>
        <dbReference type="Proteomes" id="UP000077428"/>
    </source>
</evidence>
<name>A0A166BT06_METOA</name>
<dbReference type="NCBIfam" id="TIGR03281">
    <property type="entry name" value="methan_mark_12"/>
    <property type="match status" value="1"/>
</dbReference>
<keyword evidence="2" id="KW-0418">Kinase</keyword>
<dbReference type="PIRSF" id="PIRSF018783">
    <property type="entry name" value="UCP018783"/>
    <property type="match status" value="1"/>
</dbReference>